<keyword evidence="3" id="KW-0762">Sugar transport</keyword>
<dbReference type="OrthoDB" id="9808134at2"/>
<dbReference type="GO" id="GO:0009401">
    <property type="term" value="P:phosphoenolpyruvate-dependent sugar phosphotransferase system"/>
    <property type="evidence" value="ECO:0007669"/>
    <property type="project" value="UniProtKB-KW"/>
</dbReference>
<dbReference type="Gene3D" id="3.40.50.2300">
    <property type="match status" value="1"/>
</dbReference>
<evidence type="ECO:0000256" key="5">
    <source>
        <dbReference type="ARBA" id="ARBA00022683"/>
    </source>
</evidence>
<gene>
    <name evidence="9" type="ORF">C7474_2385</name>
</gene>
<reference evidence="9 10" key="1">
    <citation type="journal article" date="2015" name="Stand. Genomic Sci.">
        <title>Genomic Encyclopedia of Bacterial and Archaeal Type Strains, Phase III: the genomes of soil and plant-associated and newly described type strains.</title>
        <authorList>
            <person name="Whitman W.B."/>
            <person name="Woyke T."/>
            <person name="Klenk H.P."/>
            <person name="Zhou Y."/>
            <person name="Lilburn T.G."/>
            <person name="Beck B.J."/>
            <person name="De Vos P."/>
            <person name="Vandamme P."/>
            <person name="Eisen J.A."/>
            <person name="Garrity G."/>
            <person name="Hugenholtz P."/>
            <person name="Kyrpides N.C."/>
        </authorList>
    </citation>
    <scope>NUCLEOTIDE SEQUENCE [LARGE SCALE GENOMIC DNA]</scope>
    <source>
        <strain evidence="9 10">S2T63</strain>
    </source>
</reference>
<name>A0A498C4U7_9MICO</name>
<accession>A0A498C4U7</accession>
<protein>
    <submittedName>
        <fullName evidence="9">PTS system cellobiose-specific IIB component</fullName>
    </submittedName>
</protein>
<evidence type="ECO:0000256" key="3">
    <source>
        <dbReference type="ARBA" id="ARBA00022597"/>
    </source>
</evidence>
<keyword evidence="1" id="KW-0813">Transport</keyword>
<sequence length="119" mass="12268">MRILVVCGAGASSTFVAQRVRHAAHARGRDLSAVAGTEQSLPIDLDAADVVLVGPHLEHVLDQITRAAGPRGTRVVLLPADVFGDIDGSRTLALVDAALTAEADAATENHPTPSEGTMP</sequence>
<dbReference type="Pfam" id="PF02302">
    <property type="entry name" value="PTS_IIB"/>
    <property type="match status" value="1"/>
</dbReference>
<keyword evidence="10" id="KW-1185">Reference proteome</keyword>
<comment type="caution">
    <text evidence="9">The sequence shown here is derived from an EMBL/GenBank/DDBJ whole genome shotgun (WGS) entry which is preliminary data.</text>
</comment>
<dbReference type="GO" id="GO:0008982">
    <property type="term" value="F:protein-N(PI)-phosphohistidine-sugar phosphotransferase activity"/>
    <property type="evidence" value="ECO:0007669"/>
    <property type="project" value="InterPro"/>
</dbReference>
<evidence type="ECO:0000256" key="7">
    <source>
        <dbReference type="PROSITE-ProRule" id="PRU00423"/>
    </source>
</evidence>
<dbReference type="AlphaFoldDB" id="A0A498C4U7"/>
<keyword evidence="5" id="KW-0598">Phosphotransferase system</keyword>
<keyword evidence="4" id="KW-0808">Transferase</keyword>
<evidence type="ECO:0000259" key="8">
    <source>
        <dbReference type="PROSITE" id="PS51100"/>
    </source>
</evidence>
<evidence type="ECO:0000256" key="2">
    <source>
        <dbReference type="ARBA" id="ARBA00022553"/>
    </source>
</evidence>
<dbReference type="SUPFAM" id="SSF52794">
    <property type="entry name" value="PTS system IIB component-like"/>
    <property type="match status" value="1"/>
</dbReference>
<keyword evidence="2" id="KW-0597">Phosphoprotein</keyword>
<keyword evidence="6" id="KW-0418">Kinase</keyword>
<dbReference type="InterPro" id="IPR036095">
    <property type="entry name" value="PTS_EIIB-like_sf"/>
</dbReference>
<dbReference type="PROSITE" id="PS51100">
    <property type="entry name" value="PTS_EIIB_TYPE_3"/>
    <property type="match status" value="1"/>
</dbReference>
<evidence type="ECO:0000256" key="4">
    <source>
        <dbReference type="ARBA" id="ARBA00022679"/>
    </source>
</evidence>
<evidence type="ECO:0000313" key="9">
    <source>
        <dbReference type="EMBL" id="RLK47788.1"/>
    </source>
</evidence>
<dbReference type="GO" id="GO:0016301">
    <property type="term" value="F:kinase activity"/>
    <property type="evidence" value="ECO:0007669"/>
    <property type="project" value="UniProtKB-KW"/>
</dbReference>
<feature type="modified residue" description="Phosphocysteine; by EIIA" evidence="7">
    <location>
        <position position="7"/>
    </location>
</feature>
<evidence type="ECO:0000313" key="10">
    <source>
        <dbReference type="Proteomes" id="UP000273158"/>
    </source>
</evidence>
<dbReference type="EMBL" id="RCDB01000003">
    <property type="protein sequence ID" value="RLK47788.1"/>
    <property type="molecule type" value="Genomic_DNA"/>
</dbReference>
<feature type="domain" description="PTS EIIB type-3" evidence="8">
    <location>
        <begin position="1"/>
        <end position="105"/>
    </location>
</feature>
<dbReference type="PANTHER" id="PTHR34581">
    <property type="entry name" value="PTS SYSTEM N,N'-DIACETYLCHITOBIOSE-SPECIFIC EIIB COMPONENT"/>
    <property type="match status" value="1"/>
</dbReference>
<dbReference type="Proteomes" id="UP000273158">
    <property type="component" value="Unassembled WGS sequence"/>
</dbReference>
<dbReference type="InterPro" id="IPR013012">
    <property type="entry name" value="PTS_EIIB_3"/>
</dbReference>
<evidence type="ECO:0000256" key="6">
    <source>
        <dbReference type="ARBA" id="ARBA00022777"/>
    </source>
</evidence>
<dbReference type="RefSeq" id="WP_121060227.1">
    <property type="nucleotide sequence ID" value="NZ_RCDB01000003.1"/>
</dbReference>
<evidence type="ECO:0000256" key="1">
    <source>
        <dbReference type="ARBA" id="ARBA00022448"/>
    </source>
</evidence>
<dbReference type="InterPro" id="IPR003501">
    <property type="entry name" value="PTS_EIIB_2/3"/>
</dbReference>
<organism evidence="9 10">
    <name type="scientific">Microbacterium telephonicum</name>
    <dbReference type="NCBI Taxonomy" id="1714841"/>
    <lineage>
        <taxon>Bacteria</taxon>
        <taxon>Bacillati</taxon>
        <taxon>Actinomycetota</taxon>
        <taxon>Actinomycetes</taxon>
        <taxon>Micrococcales</taxon>
        <taxon>Microbacteriaceae</taxon>
        <taxon>Microbacterium</taxon>
    </lineage>
</organism>
<dbReference type="PANTHER" id="PTHR34581:SF2">
    <property type="entry name" value="PTS SYSTEM N,N'-DIACETYLCHITOBIOSE-SPECIFIC EIIB COMPONENT"/>
    <property type="match status" value="1"/>
</dbReference>
<proteinExistence type="predicted"/>
<dbReference type="InterPro" id="IPR051819">
    <property type="entry name" value="PTS_sugar-specific_EIIB"/>
</dbReference>